<dbReference type="AlphaFoldDB" id="A0A5N8WRR9"/>
<proteinExistence type="inferred from homology"/>
<dbReference type="GO" id="GO:0006355">
    <property type="term" value="P:regulation of DNA-templated transcription"/>
    <property type="evidence" value="ECO:0007669"/>
    <property type="project" value="InterPro"/>
</dbReference>
<gene>
    <name evidence="9" type="ORF">FPZ41_15765</name>
</gene>
<feature type="domain" description="OmpR/PhoB-type" evidence="8">
    <location>
        <begin position="10"/>
        <end position="113"/>
    </location>
</feature>
<dbReference type="InterPro" id="IPR027417">
    <property type="entry name" value="P-loop_NTPase"/>
</dbReference>
<dbReference type="SMART" id="SM00382">
    <property type="entry name" value="AAA"/>
    <property type="match status" value="1"/>
</dbReference>
<dbReference type="PROSITE" id="PS51755">
    <property type="entry name" value="OMPR_PHOB"/>
    <property type="match status" value="1"/>
</dbReference>
<dbReference type="InterPro" id="IPR003593">
    <property type="entry name" value="AAA+_ATPase"/>
</dbReference>
<evidence type="ECO:0000256" key="3">
    <source>
        <dbReference type="ARBA" id="ARBA00023015"/>
    </source>
</evidence>
<evidence type="ECO:0000256" key="2">
    <source>
        <dbReference type="ARBA" id="ARBA00023012"/>
    </source>
</evidence>
<dbReference type="Proteomes" id="UP000373149">
    <property type="component" value="Unassembled WGS sequence"/>
</dbReference>
<dbReference type="InterPro" id="IPR001867">
    <property type="entry name" value="OmpR/PhoB-type_DNA-bd"/>
</dbReference>
<keyword evidence="2" id="KW-0902">Two-component regulatory system</keyword>
<dbReference type="EMBL" id="VMNX01000049">
    <property type="protein sequence ID" value="MPY49947.1"/>
    <property type="molecule type" value="Genomic_DNA"/>
</dbReference>
<dbReference type="GO" id="GO:0003677">
    <property type="term" value="F:DNA binding"/>
    <property type="evidence" value="ECO:0007669"/>
    <property type="project" value="UniProtKB-UniRule"/>
</dbReference>
<evidence type="ECO:0000256" key="1">
    <source>
        <dbReference type="ARBA" id="ARBA00005820"/>
    </source>
</evidence>
<feature type="region of interest" description="Disordered" evidence="7">
    <location>
        <begin position="641"/>
        <end position="663"/>
    </location>
</feature>
<dbReference type="InterPro" id="IPR005158">
    <property type="entry name" value="BTAD"/>
</dbReference>
<dbReference type="InterPro" id="IPR051677">
    <property type="entry name" value="AfsR-DnrI-RedD_regulator"/>
</dbReference>
<evidence type="ECO:0000313" key="10">
    <source>
        <dbReference type="Proteomes" id="UP000373149"/>
    </source>
</evidence>
<keyword evidence="4 6" id="KW-0238">DNA-binding</keyword>
<organism evidence="9 10">
    <name type="scientific">Streptomyces acidicola</name>
    <dbReference type="NCBI Taxonomy" id="2596892"/>
    <lineage>
        <taxon>Bacteria</taxon>
        <taxon>Bacillati</taxon>
        <taxon>Actinomycetota</taxon>
        <taxon>Actinomycetes</taxon>
        <taxon>Kitasatosporales</taxon>
        <taxon>Streptomycetaceae</taxon>
        <taxon>Streptomyces</taxon>
    </lineage>
</organism>
<dbReference type="CDD" id="cd15831">
    <property type="entry name" value="BTAD"/>
    <property type="match status" value="1"/>
</dbReference>
<evidence type="ECO:0000256" key="6">
    <source>
        <dbReference type="PROSITE-ProRule" id="PRU01091"/>
    </source>
</evidence>
<evidence type="ECO:0000256" key="7">
    <source>
        <dbReference type="SAM" id="MobiDB-lite"/>
    </source>
</evidence>
<dbReference type="InterPro" id="IPR016032">
    <property type="entry name" value="Sig_transdc_resp-reg_C-effctor"/>
</dbReference>
<accession>A0A5N8WRR9</accession>
<comment type="caution">
    <text evidence="9">The sequence shown here is derived from an EMBL/GenBank/DDBJ whole genome shotgun (WGS) entry which is preliminary data.</text>
</comment>
<keyword evidence="5" id="KW-0804">Transcription</keyword>
<dbReference type="GO" id="GO:0000160">
    <property type="term" value="P:phosphorelay signal transduction system"/>
    <property type="evidence" value="ECO:0007669"/>
    <property type="project" value="UniProtKB-KW"/>
</dbReference>
<dbReference type="Gene3D" id="3.40.50.300">
    <property type="entry name" value="P-loop containing nucleotide triphosphate hydrolases"/>
    <property type="match status" value="1"/>
</dbReference>
<keyword evidence="3" id="KW-0805">Transcription regulation</keyword>
<evidence type="ECO:0000256" key="4">
    <source>
        <dbReference type="ARBA" id="ARBA00023125"/>
    </source>
</evidence>
<dbReference type="Pfam" id="PF13191">
    <property type="entry name" value="AAA_16"/>
    <property type="match status" value="1"/>
</dbReference>
<dbReference type="PRINTS" id="PR00364">
    <property type="entry name" value="DISEASERSIST"/>
</dbReference>
<dbReference type="SMART" id="SM00862">
    <property type="entry name" value="Trans_reg_C"/>
    <property type="match status" value="1"/>
</dbReference>
<dbReference type="SUPFAM" id="SSF46894">
    <property type="entry name" value="C-terminal effector domain of the bipartite response regulators"/>
    <property type="match status" value="1"/>
</dbReference>
<evidence type="ECO:0000256" key="5">
    <source>
        <dbReference type="ARBA" id="ARBA00023163"/>
    </source>
</evidence>
<dbReference type="SMART" id="SM01043">
    <property type="entry name" value="BTAD"/>
    <property type="match status" value="1"/>
</dbReference>
<dbReference type="SUPFAM" id="SSF52540">
    <property type="entry name" value="P-loop containing nucleoside triphosphate hydrolases"/>
    <property type="match status" value="1"/>
</dbReference>
<feature type="region of interest" description="Disordered" evidence="7">
    <location>
        <begin position="267"/>
        <end position="305"/>
    </location>
</feature>
<name>A0A5N8WRR9_9ACTN</name>
<evidence type="ECO:0000259" key="8">
    <source>
        <dbReference type="PROSITE" id="PS51755"/>
    </source>
</evidence>
<protein>
    <submittedName>
        <fullName evidence="9">AAA family ATPase</fullName>
    </submittedName>
</protein>
<dbReference type="InterPro" id="IPR036388">
    <property type="entry name" value="WH-like_DNA-bd_sf"/>
</dbReference>
<dbReference type="InterPro" id="IPR011990">
    <property type="entry name" value="TPR-like_helical_dom_sf"/>
</dbReference>
<keyword evidence="10" id="KW-1185">Reference proteome</keyword>
<evidence type="ECO:0000313" key="9">
    <source>
        <dbReference type="EMBL" id="MPY49947.1"/>
    </source>
</evidence>
<dbReference type="PANTHER" id="PTHR35807">
    <property type="entry name" value="TRANSCRIPTIONAL REGULATOR REDD-RELATED"/>
    <property type="match status" value="1"/>
</dbReference>
<sequence>MERDEGLGTGPVQTPGELSIRVLGPLEVRADGHDRTPTAPMARRVMSVLLLQANRPVPVFTLIDELWETEPPRLARKTIQTYIYHLRRALQDDGRPAGQERLQTRPNGYLLRLAPGELDLWDFEERVHRARTALAAGDPRRAAALLREALGLWRGDAFAGVDAGPLLAARLPQITDSWLSAVELRVEADLRLGGHRSLLGELQELTALHPLHEEFTAQLMLAAHRSGQRRAALDAFTRLRSNLVDELGIEPSDRLRRLQQDILNESPGLELPHEPVDLPAESPAPPPKDTRPQPAALSQLPPDTGDFVGRTEELACLADLVRPDGTPRTSPRVITLLGGPGTGKTALALRVAHALRNRYPDGQLYARLHDGHTDAPVDPAAALRSLLEEIAGTGAPVLRPAPGAGALDELSRRFRTWSAGRTLVLLLDDVASADQVRPLLPGGGTSTVLVTARSRLAGLEGATHMEIGPLRTTDGVRLVTSLIGEERAAREPEAVRRVVTLTGNLPLGVRAAGEKLAARRLWTVAHFAERLVDEAVRGEELRTGTYDATAWMVRALARLPGPLRQALVRLSRPGDTPMDFVGAQRLLGVSSRFAEYLIGDLVDHYLLVAEPRRDKGGLVFRVPELVRVALLDEQTTPVELKLLPGGSPDPVRRGPAGSVPATG</sequence>
<dbReference type="Gene3D" id="1.25.40.10">
    <property type="entry name" value="Tetratricopeptide repeat domain"/>
    <property type="match status" value="1"/>
</dbReference>
<comment type="similarity">
    <text evidence="1">Belongs to the AfsR/DnrI/RedD regulatory family.</text>
</comment>
<dbReference type="SUPFAM" id="SSF48452">
    <property type="entry name" value="TPR-like"/>
    <property type="match status" value="1"/>
</dbReference>
<dbReference type="Gene3D" id="1.10.10.10">
    <property type="entry name" value="Winged helix-like DNA-binding domain superfamily/Winged helix DNA-binding domain"/>
    <property type="match status" value="1"/>
</dbReference>
<reference evidence="9 10" key="1">
    <citation type="submission" date="2019-09" db="EMBL/GenBank/DDBJ databases">
        <authorList>
            <person name="Duangmal K."/>
            <person name="Teo W.F.A."/>
            <person name="Lipun K."/>
        </authorList>
    </citation>
    <scope>NUCLEOTIDE SEQUENCE [LARGE SCALE GENOMIC DNA]</scope>
    <source>
        <strain evidence="9 10">K1PN6</strain>
    </source>
</reference>
<feature type="DNA-binding region" description="OmpR/PhoB-type" evidence="6">
    <location>
        <begin position="10"/>
        <end position="113"/>
    </location>
</feature>
<dbReference type="PANTHER" id="PTHR35807:SF1">
    <property type="entry name" value="TRANSCRIPTIONAL REGULATOR REDD"/>
    <property type="match status" value="1"/>
</dbReference>
<dbReference type="Pfam" id="PF00486">
    <property type="entry name" value="Trans_reg_C"/>
    <property type="match status" value="1"/>
</dbReference>
<dbReference type="Pfam" id="PF03704">
    <property type="entry name" value="BTAD"/>
    <property type="match status" value="1"/>
</dbReference>
<dbReference type="RefSeq" id="WP_152863110.1">
    <property type="nucleotide sequence ID" value="NZ_VMNX01000049.1"/>
</dbReference>
<dbReference type="InterPro" id="IPR041664">
    <property type="entry name" value="AAA_16"/>
</dbReference>